<reference evidence="3" key="1">
    <citation type="submission" date="2015-06" db="EMBL/GenBank/DDBJ databases">
        <authorList>
            <person name="Joergensen T."/>
        </authorList>
    </citation>
    <scope>NUCLEOTIDE SEQUENCE</scope>
    <source>
        <plasmid evidence="3">pRGRH0233</plasmid>
    </source>
</reference>
<feature type="domain" description="AAA+ ATPase" evidence="2">
    <location>
        <begin position="30"/>
        <end position="175"/>
    </location>
</feature>
<sequence length="223" mass="25318">MKYFSYSSSDNQIRLKTKISGKETSKYVQKNKNLIIIGSHGSGKTRMIDKFAEHAAKLYKKKEELANVIFFKASDSIAEIIHNNLEEGKSKDSLAEFLDIDINDLTLNQITRIQALKLKAKKCILVIDDVDKLSGKKLELAKEFVRDARIIAISAFNESMINKTIYDKVKKKSIEYIDLKTTTSKDATNYLFIGFVAFIFLCGWHELALLLMAGKFAMRGMGR</sequence>
<keyword evidence="1" id="KW-0812">Transmembrane</keyword>
<dbReference type="SMART" id="SM00382">
    <property type="entry name" value="AAA"/>
    <property type="match status" value="1"/>
</dbReference>
<accession>A0A0H5PX67</accession>
<keyword evidence="3" id="KW-0614">Plasmid</keyword>
<keyword evidence="1" id="KW-1133">Transmembrane helix</keyword>
<protein>
    <recommendedName>
        <fullName evidence="2">AAA+ ATPase domain-containing protein</fullName>
    </recommendedName>
</protein>
<reference evidence="3" key="2">
    <citation type="submission" date="2015-07" db="EMBL/GenBank/DDBJ databases">
        <title>Plasmids, circular viruses and viroids from rat gut.</title>
        <authorList>
            <person name="Jorgensen T.J."/>
            <person name="Hansen M.A."/>
            <person name="Xu Z."/>
            <person name="Tabak M.A."/>
            <person name="Sorensen S.J."/>
            <person name="Hansen L.H."/>
        </authorList>
    </citation>
    <scope>NUCLEOTIDE SEQUENCE</scope>
    <source>
        <plasmid evidence="3">pRGRH0233</plasmid>
    </source>
</reference>
<dbReference type="Pfam" id="PF13245">
    <property type="entry name" value="AAA_19"/>
    <property type="match status" value="1"/>
</dbReference>
<dbReference type="EMBL" id="LN852906">
    <property type="protein sequence ID" value="CRY94331.1"/>
    <property type="molecule type" value="Genomic_DNA"/>
</dbReference>
<dbReference type="InterPro" id="IPR027417">
    <property type="entry name" value="P-loop_NTPase"/>
</dbReference>
<evidence type="ECO:0000313" key="3">
    <source>
        <dbReference type="EMBL" id="CRY94331.1"/>
    </source>
</evidence>
<dbReference type="Gene3D" id="3.40.50.300">
    <property type="entry name" value="P-loop containing nucleotide triphosphate hydrolases"/>
    <property type="match status" value="1"/>
</dbReference>
<geneLocation type="plasmid" evidence="3">
    <name>pRGRH0233</name>
</geneLocation>
<keyword evidence="1" id="KW-0472">Membrane</keyword>
<proteinExistence type="predicted"/>
<dbReference type="AlphaFoldDB" id="A0A0H5PX67"/>
<dbReference type="InterPro" id="IPR003593">
    <property type="entry name" value="AAA+_ATPase"/>
</dbReference>
<name>A0A0H5PX67_9ZZZZ</name>
<evidence type="ECO:0000259" key="2">
    <source>
        <dbReference type="SMART" id="SM00382"/>
    </source>
</evidence>
<organism evidence="3">
    <name type="scientific">uncultured prokaryote</name>
    <dbReference type="NCBI Taxonomy" id="198431"/>
    <lineage>
        <taxon>unclassified sequences</taxon>
        <taxon>environmental samples</taxon>
    </lineage>
</organism>
<feature type="transmembrane region" description="Helical" evidence="1">
    <location>
        <begin position="190"/>
        <end position="213"/>
    </location>
</feature>
<evidence type="ECO:0000256" key="1">
    <source>
        <dbReference type="SAM" id="Phobius"/>
    </source>
</evidence>
<dbReference type="SUPFAM" id="SSF52540">
    <property type="entry name" value="P-loop containing nucleoside triphosphate hydrolases"/>
    <property type="match status" value="1"/>
</dbReference>